<evidence type="ECO:0000313" key="1">
    <source>
        <dbReference type="EMBL" id="SFK86665.1"/>
    </source>
</evidence>
<proteinExistence type="predicted"/>
<keyword evidence="2" id="KW-1185">Reference proteome</keyword>
<reference evidence="2" key="1">
    <citation type="submission" date="2016-10" db="EMBL/GenBank/DDBJ databases">
        <authorList>
            <person name="Varghese N."/>
            <person name="Submissions S."/>
        </authorList>
    </citation>
    <scope>NUCLEOTIDE SEQUENCE [LARGE SCALE GENOMIC DNA]</scope>
    <source>
        <strain evidence="2">MO64</strain>
    </source>
</reference>
<dbReference type="AlphaFoldDB" id="A0A1I4D0J6"/>
<name>A0A1I4D0J6_9GAMM</name>
<dbReference type="EMBL" id="FOSR01000008">
    <property type="protein sequence ID" value="SFK86665.1"/>
    <property type="molecule type" value="Genomic_DNA"/>
</dbReference>
<gene>
    <name evidence="1" type="ORF">SAMN05192579_1082</name>
</gene>
<protein>
    <submittedName>
        <fullName evidence="1">Uncharacterized protein</fullName>
    </submittedName>
</protein>
<accession>A0A1I4D0J6</accession>
<evidence type="ECO:0000313" key="2">
    <source>
        <dbReference type="Proteomes" id="UP000198725"/>
    </source>
</evidence>
<dbReference type="Proteomes" id="UP000198725">
    <property type="component" value="Unassembled WGS sequence"/>
</dbReference>
<sequence>MTLSINLVNRSDKPQLVDLVLHQPGKADIKGGPYRIDAKSTLSPVASIDIGYVSDSSIIMKRAEDQKVTWADLEGVGYSLDVKCE</sequence>
<organism evidence="1 2">
    <name type="scientific">Rhodanobacter glycinis</name>
    <dbReference type="NCBI Taxonomy" id="582702"/>
    <lineage>
        <taxon>Bacteria</taxon>
        <taxon>Pseudomonadati</taxon>
        <taxon>Pseudomonadota</taxon>
        <taxon>Gammaproteobacteria</taxon>
        <taxon>Lysobacterales</taxon>
        <taxon>Rhodanobacteraceae</taxon>
        <taxon>Rhodanobacter</taxon>
    </lineage>
</organism>